<organism evidence="7 8">
    <name type="scientific">Streptomyces flaveolus</name>
    <dbReference type="NCBI Taxonomy" id="67297"/>
    <lineage>
        <taxon>Bacteria</taxon>
        <taxon>Bacillati</taxon>
        <taxon>Actinomycetota</taxon>
        <taxon>Actinomycetes</taxon>
        <taxon>Kitasatosporales</taxon>
        <taxon>Streptomycetaceae</taxon>
        <taxon>Streptomyces</taxon>
    </lineage>
</organism>
<comment type="subcellular location">
    <subcellularLocation>
        <location evidence="1">Membrane</location>
        <topology evidence="1">Multi-pass membrane protein</topology>
    </subcellularLocation>
</comment>
<dbReference type="RefSeq" id="WP_053210656.1">
    <property type="nucleotide sequence ID" value="NZ_JBEXDP010000082.1"/>
</dbReference>
<reference evidence="7 8" key="1">
    <citation type="submission" date="2024-06" db="EMBL/GenBank/DDBJ databases">
        <title>The Natural Products Discovery Center: Release of the First 8490 Sequenced Strains for Exploring Actinobacteria Biosynthetic Diversity.</title>
        <authorList>
            <person name="Kalkreuter E."/>
            <person name="Kautsar S.A."/>
            <person name="Yang D."/>
            <person name="Bader C.D."/>
            <person name="Teijaro C.N."/>
            <person name="Fluegel L."/>
            <person name="Davis C.M."/>
            <person name="Simpson J.R."/>
            <person name="Lauterbach L."/>
            <person name="Steele A.D."/>
            <person name="Gui C."/>
            <person name="Meng S."/>
            <person name="Li G."/>
            <person name="Viehrig K."/>
            <person name="Ye F."/>
            <person name="Su P."/>
            <person name="Kiefer A.F."/>
            <person name="Nichols A."/>
            <person name="Cepeda A.J."/>
            <person name="Yan W."/>
            <person name="Fan B."/>
            <person name="Jiang Y."/>
            <person name="Adhikari A."/>
            <person name="Zheng C.-J."/>
            <person name="Schuster L."/>
            <person name="Cowan T.M."/>
            <person name="Smanski M.J."/>
            <person name="Chevrette M.G."/>
            <person name="De Carvalho L.P.S."/>
            <person name="Shen B."/>
        </authorList>
    </citation>
    <scope>NUCLEOTIDE SEQUENCE [LARGE SCALE GENOMIC DNA]</scope>
    <source>
        <strain evidence="7 8">NPDC020594</strain>
    </source>
</reference>
<accession>A0ABV3AF08</accession>
<feature type="transmembrane region" description="Helical" evidence="6">
    <location>
        <begin position="107"/>
        <end position="129"/>
    </location>
</feature>
<evidence type="ECO:0000256" key="4">
    <source>
        <dbReference type="ARBA" id="ARBA00023136"/>
    </source>
</evidence>
<protein>
    <submittedName>
        <fullName evidence="7">TDT family transporter</fullName>
    </submittedName>
</protein>
<feature type="transmembrane region" description="Helical" evidence="6">
    <location>
        <begin position="257"/>
        <end position="275"/>
    </location>
</feature>
<feature type="transmembrane region" description="Helical" evidence="6">
    <location>
        <begin position="287"/>
        <end position="306"/>
    </location>
</feature>
<feature type="region of interest" description="Disordered" evidence="5">
    <location>
        <begin position="317"/>
        <end position="345"/>
    </location>
</feature>
<feature type="transmembrane region" description="Helical" evidence="6">
    <location>
        <begin position="82"/>
        <end position="101"/>
    </location>
</feature>
<dbReference type="Gene3D" id="1.50.10.150">
    <property type="entry name" value="Voltage-dependent anion channel"/>
    <property type="match status" value="1"/>
</dbReference>
<evidence type="ECO:0000313" key="8">
    <source>
        <dbReference type="Proteomes" id="UP001551011"/>
    </source>
</evidence>
<proteinExistence type="predicted"/>
<keyword evidence="2 6" id="KW-0812">Transmembrane</keyword>
<evidence type="ECO:0000256" key="3">
    <source>
        <dbReference type="ARBA" id="ARBA00022989"/>
    </source>
</evidence>
<evidence type="ECO:0000256" key="6">
    <source>
        <dbReference type="SAM" id="Phobius"/>
    </source>
</evidence>
<evidence type="ECO:0000256" key="2">
    <source>
        <dbReference type="ARBA" id="ARBA00022692"/>
    </source>
</evidence>
<keyword evidence="3 6" id="KW-1133">Transmembrane helix</keyword>
<gene>
    <name evidence="7" type="ORF">AB0H04_27315</name>
</gene>
<dbReference type="InterPro" id="IPR052951">
    <property type="entry name" value="Tellurite_res_ion_channel"/>
</dbReference>
<evidence type="ECO:0000256" key="1">
    <source>
        <dbReference type="ARBA" id="ARBA00004141"/>
    </source>
</evidence>
<keyword evidence="4 6" id="KW-0472">Membrane</keyword>
<dbReference type="Proteomes" id="UP001551011">
    <property type="component" value="Unassembled WGS sequence"/>
</dbReference>
<dbReference type="InterPro" id="IPR038665">
    <property type="entry name" value="Voltage-dep_anion_channel_sf"/>
</dbReference>
<dbReference type="InterPro" id="IPR004695">
    <property type="entry name" value="SLAC1/Mae1/Ssu1/TehA"/>
</dbReference>
<dbReference type="PANTHER" id="PTHR37955">
    <property type="entry name" value="TELLURITE RESISTANCE PROTEIN TEHA"/>
    <property type="match status" value="1"/>
</dbReference>
<feature type="transmembrane region" description="Helical" evidence="6">
    <location>
        <begin position="43"/>
        <end position="62"/>
    </location>
</feature>
<comment type="caution">
    <text evidence="7">The sequence shown here is derived from an EMBL/GenBank/DDBJ whole genome shotgun (WGS) entry which is preliminary data.</text>
</comment>
<dbReference type="Pfam" id="PF03595">
    <property type="entry name" value="SLAC1"/>
    <property type="match status" value="1"/>
</dbReference>
<dbReference type="EMBL" id="JBFAEG010000021">
    <property type="protein sequence ID" value="MEU5710540.1"/>
    <property type="molecule type" value="Genomic_DNA"/>
</dbReference>
<name>A0ABV3AF08_9ACTN</name>
<sequence>MHAVRPPQRLAPNMFGIPFGVCGVAQCWSTAHASIAAPSWPGDALWVLAALSWLVCLVAYLISNFRAGRLRTELKDPTYAPFTSLIVIVPMLLGVTLAQHQRGAGESVFVVALVLTLALGGWLTAEWITADLRLSQWHPGYFLPTVAGGLIAAAGSAALGYESLARLMLGYGVTCWLVLGSILLLRLFTQPALPAPLVPTIAIEVAPPVVAGNAWFEINGERLDPVALFLAGYAVLMVLVQLRLVPVYRRVPFGPGWWSFSFSYAAAFALAIRWLDVEHVVHQRFWTYALLTIVSAGLAALAVPTVRRLAGRTYFAPSPGHQDAPASGPKDTAGSLQDAGRPADG</sequence>
<feature type="transmembrane region" description="Helical" evidence="6">
    <location>
        <begin position="167"/>
        <end position="185"/>
    </location>
</feature>
<dbReference type="PANTHER" id="PTHR37955:SF1">
    <property type="entry name" value="DEP DOMAIN-CONTAINING PROTEIN"/>
    <property type="match status" value="1"/>
</dbReference>
<keyword evidence="8" id="KW-1185">Reference proteome</keyword>
<evidence type="ECO:0000256" key="5">
    <source>
        <dbReference type="SAM" id="MobiDB-lite"/>
    </source>
</evidence>
<feature type="transmembrane region" description="Helical" evidence="6">
    <location>
        <begin position="228"/>
        <end position="245"/>
    </location>
</feature>
<evidence type="ECO:0000313" key="7">
    <source>
        <dbReference type="EMBL" id="MEU5710540.1"/>
    </source>
</evidence>
<feature type="transmembrane region" description="Helical" evidence="6">
    <location>
        <begin position="141"/>
        <end position="161"/>
    </location>
</feature>